<dbReference type="EMBL" id="CP035913">
    <property type="protein sequence ID" value="QBE62367.1"/>
    <property type="molecule type" value="Genomic_DNA"/>
</dbReference>
<evidence type="ECO:0000313" key="1">
    <source>
        <dbReference type="EMBL" id="QBE62367.1"/>
    </source>
</evidence>
<organism evidence="1 2">
    <name type="scientific">Pseudoduganella lutea</name>
    <dbReference type="NCBI Taxonomy" id="321985"/>
    <lineage>
        <taxon>Bacteria</taxon>
        <taxon>Pseudomonadati</taxon>
        <taxon>Pseudomonadota</taxon>
        <taxon>Betaproteobacteria</taxon>
        <taxon>Burkholderiales</taxon>
        <taxon>Oxalobacteraceae</taxon>
        <taxon>Telluria group</taxon>
        <taxon>Pseudoduganella</taxon>
    </lineage>
</organism>
<reference evidence="1 2" key="1">
    <citation type="submission" date="2019-02" db="EMBL/GenBank/DDBJ databases">
        <title>Draft Genome Sequences of Six Type Strains of the Genus Massilia.</title>
        <authorList>
            <person name="Miess H."/>
            <person name="Frediansyhah A."/>
            <person name="Gross H."/>
        </authorList>
    </citation>
    <scope>NUCLEOTIDE SEQUENCE [LARGE SCALE GENOMIC DNA]</scope>
    <source>
        <strain evidence="1 2">DSM 17473</strain>
    </source>
</reference>
<name>A0A4P6KU84_9BURK</name>
<dbReference type="KEGG" id="plue:EWM63_04690"/>
<dbReference type="Proteomes" id="UP000290637">
    <property type="component" value="Chromosome"/>
</dbReference>
<accession>A0A4P6KU84</accession>
<proteinExistence type="predicted"/>
<keyword evidence="2" id="KW-1185">Reference proteome</keyword>
<protein>
    <submittedName>
        <fullName evidence="1">Uncharacterized protein</fullName>
    </submittedName>
</protein>
<gene>
    <name evidence="1" type="ORF">EWM63_04690</name>
</gene>
<evidence type="ECO:0000313" key="2">
    <source>
        <dbReference type="Proteomes" id="UP000290637"/>
    </source>
</evidence>
<dbReference type="RefSeq" id="WP_130185502.1">
    <property type="nucleotide sequence ID" value="NZ_CP035913.1"/>
</dbReference>
<dbReference type="AlphaFoldDB" id="A0A4P6KU84"/>
<dbReference type="OrthoDB" id="9774608at2"/>
<sequence length="66" mass="7902">MLDRLSFQRFAGCVIELNSELHHNLEFKERRIKIGASRRVFDAVNRQYARHRYFSRGGQMVNTYIV</sequence>